<protein>
    <submittedName>
        <fullName evidence="1">Uncharacterized protein</fullName>
    </submittedName>
</protein>
<evidence type="ECO:0000313" key="2">
    <source>
        <dbReference type="Proteomes" id="UP000525298"/>
    </source>
</evidence>
<evidence type="ECO:0000313" key="1">
    <source>
        <dbReference type="EMBL" id="MBA2879695.1"/>
    </source>
</evidence>
<reference evidence="1 2" key="1">
    <citation type="submission" date="2020-07" db="EMBL/GenBank/DDBJ databases">
        <title>Genomic Encyclopedia of Type Strains, Phase IV (KMG-IV): sequencing the most valuable type-strain genomes for metagenomic binning, comparative biology and taxonomic classification.</title>
        <authorList>
            <person name="Goeker M."/>
        </authorList>
    </citation>
    <scope>NUCLEOTIDE SEQUENCE [LARGE SCALE GENOMIC DNA]</scope>
    <source>
        <strain evidence="1 2">DSM 17721</strain>
    </source>
</reference>
<comment type="caution">
    <text evidence="1">The sequence shown here is derived from an EMBL/GenBank/DDBJ whole genome shotgun (WGS) entry which is preliminary data.</text>
</comment>
<keyword evidence="2" id="KW-1185">Reference proteome</keyword>
<dbReference type="EMBL" id="JACDUS010000001">
    <property type="protein sequence ID" value="MBA2879695.1"/>
    <property type="molecule type" value="Genomic_DNA"/>
</dbReference>
<sequence length="78" mass="9180">MAAREYEKQDLIYFCPFDLTEIQQTSNNDLSAAKTAIGFAPTCKKRLKKYFMPLNFPRNHSFFRALEKIEKCICSLFF</sequence>
<proteinExistence type="predicted"/>
<dbReference type="RefSeq" id="WP_181549401.1">
    <property type="nucleotide sequence ID" value="NZ_JACDUS010000001.1"/>
</dbReference>
<dbReference type="Proteomes" id="UP000525298">
    <property type="component" value="Unassembled WGS sequence"/>
</dbReference>
<organism evidence="1 2">
    <name type="scientific">Desulfosalsimonas propionicica</name>
    <dbReference type="NCBI Taxonomy" id="332175"/>
    <lineage>
        <taxon>Bacteria</taxon>
        <taxon>Pseudomonadati</taxon>
        <taxon>Thermodesulfobacteriota</taxon>
        <taxon>Desulfobacteria</taxon>
        <taxon>Desulfobacterales</taxon>
        <taxon>Desulfosalsimonadaceae</taxon>
        <taxon>Desulfosalsimonas</taxon>
    </lineage>
</organism>
<gene>
    <name evidence="1" type="ORF">HNR65_000002</name>
</gene>
<accession>A0A7W0HJ11</accession>
<dbReference type="AlphaFoldDB" id="A0A7W0HJ11"/>
<name>A0A7W0HJ11_9BACT</name>